<dbReference type="OrthoDB" id="6246201at2759"/>
<sequence length="199" mass="22755">MSFSTAVLHNCMKPNSTRAIRRHPKSTTARIGTRWHGTSAKAKKSADSRTRPCDSNTPLNPGEIMLSSPLPVSQCRLTKFYQPPDETPAQQAYRELREQAVEFHRDFWHQENGRFEANRAVYKGTQQHTDTATHTSAMGEGAPATASEAVDMGPFYQDYLEQAYQRHLKYNRIWWGMNLQMVGLGIRASLSRWFRNSCF</sequence>
<evidence type="ECO:0000313" key="8">
    <source>
        <dbReference type="EMBL" id="RKP35751.1"/>
    </source>
</evidence>
<evidence type="ECO:0000256" key="2">
    <source>
        <dbReference type="ARBA" id="ARBA00005453"/>
    </source>
</evidence>
<keyword evidence="6" id="KW-0472">Membrane</keyword>
<comment type="subcellular location">
    <subcellularLocation>
        <location evidence="1">Mitochondrion inner membrane</location>
        <topology evidence="1">Peripheral membrane protein</topology>
        <orientation evidence="1">Matrix side</orientation>
    </subcellularLocation>
</comment>
<dbReference type="GO" id="GO:0005743">
    <property type="term" value="C:mitochondrial inner membrane"/>
    <property type="evidence" value="ECO:0007669"/>
    <property type="project" value="UniProtKB-SubCell"/>
</dbReference>
<reference evidence="9" key="1">
    <citation type="journal article" date="2018" name="Nat. Microbiol.">
        <title>Leveraging single-cell genomics to expand the fungal tree of life.</title>
        <authorList>
            <person name="Ahrendt S.R."/>
            <person name="Quandt C.A."/>
            <person name="Ciobanu D."/>
            <person name="Clum A."/>
            <person name="Salamov A."/>
            <person name="Andreopoulos B."/>
            <person name="Cheng J.F."/>
            <person name="Woyke T."/>
            <person name="Pelin A."/>
            <person name="Henrissat B."/>
            <person name="Reynolds N.K."/>
            <person name="Benny G.L."/>
            <person name="Smith M.E."/>
            <person name="James T.Y."/>
            <person name="Grigoriev I.V."/>
        </authorList>
    </citation>
    <scope>NUCLEOTIDE SEQUENCE [LARGE SCALE GENOMIC DNA]</scope>
    <source>
        <strain evidence="9">RSA 468</strain>
    </source>
</reference>
<keyword evidence="5" id="KW-0496">Mitochondrion</keyword>
<dbReference type="AlphaFoldDB" id="A0A4P9ZSG9"/>
<dbReference type="GO" id="GO:0097193">
    <property type="term" value="P:intrinsic apoptotic signaling pathway"/>
    <property type="evidence" value="ECO:0007669"/>
    <property type="project" value="InterPro"/>
</dbReference>
<name>A0A4P9ZSG9_9FUNG</name>
<protein>
    <submittedName>
        <fullName evidence="8">Uncharacterized protein</fullName>
    </submittedName>
</protein>
<dbReference type="EMBL" id="ML002796">
    <property type="protein sequence ID" value="RKP35751.1"/>
    <property type="molecule type" value="Genomic_DNA"/>
</dbReference>
<comment type="similarity">
    <text evidence="2">Belongs to the COA8 family.</text>
</comment>
<accession>A0A4P9ZSG9</accession>
<keyword evidence="9" id="KW-1185">Reference proteome</keyword>
<evidence type="ECO:0000313" key="9">
    <source>
        <dbReference type="Proteomes" id="UP000268162"/>
    </source>
</evidence>
<dbReference type="PANTHER" id="PTHR31107">
    <property type="entry name" value="APOPTOGENIC PROTEIN 1, MITOCHONDRIAL"/>
    <property type="match status" value="1"/>
</dbReference>
<keyword evidence="4" id="KW-0809">Transit peptide</keyword>
<evidence type="ECO:0000256" key="3">
    <source>
        <dbReference type="ARBA" id="ARBA00022792"/>
    </source>
</evidence>
<evidence type="ECO:0000256" key="4">
    <source>
        <dbReference type="ARBA" id="ARBA00022946"/>
    </source>
</evidence>
<evidence type="ECO:0000256" key="7">
    <source>
        <dbReference type="SAM" id="MobiDB-lite"/>
    </source>
</evidence>
<organism evidence="8 9">
    <name type="scientific">Dimargaris cristalligena</name>
    <dbReference type="NCBI Taxonomy" id="215637"/>
    <lineage>
        <taxon>Eukaryota</taxon>
        <taxon>Fungi</taxon>
        <taxon>Fungi incertae sedis</taxon>
        <taxon>Zoopagomycota</taxon>
        <taxon>Kickxellomycotina</taxon>
        <taxon>Dimargaritomycetes</taxon>
        <taxon>Dimargaritales</taxon>
        <taxon>Dimargaritaceae</taxon>
        <taxon>Dimargaris</taxon>
    </lineage>
</organism>
<evidence type="ECO:0000256" key="1">
    <source>
        <dbReference type="ARBA" id="ARBA00004443"/>
    </source>
</evidence>
<feature type="region of interest" description="Disordered" evidence="7">
    <location>
        <begin position="35"/>
        <end position="63"/>
    </location>
</feature>
<proteinExistence type="inferred from homology"/>
<dbReference type="PANTHER" id="PTHR31107:SF2">
    <property type="entry name" value="CYTOCHROME C OXIDASE ASSEMBLY FACTOR 8"/>
    <property type="match status" value="1"/>
</dbReference>
<dbReference type="InterPro" id="IPR018796">
    <property type="entry name" value="COA8"/>
</dbReference>
<keyword evidence="3" id="KW-0999">Mitochondrion inner membrane</keyword>
<evidence type="ECO:0000256" key="6">
    <source>
        <dbReference type="ARBA" id="ARBA00023136"/>
    </source>
</evidence>
<gene>
    <name evidence="8" type="ORF">BJ085DRAFT_40401</name>
</gene>
<dbReference type="Pfam" id="PF10231">
    <property type="entry name" value="COA8"/>
    <property type="match status" value="1"/>
</dbReference>
<evidence type="ECO:0000256" key="5">
    <source>
        <dbReference type="ARBA" id="ARBA00023128"/>
    </source>
</evidence>
<dbReference type="Proteomes" id="UP000268162">
    <property type="component" value="Unassembled WGS sequence"/>
</dbReference>